<dbReference type="EMBL" id="CP108318">
    <property type="protein sequence ID" value="WTW60484.1"/>
    <property type="molecule type" value="Genomic_DNA"/>
</dbReference>
<dbReference type="Pfam" id="PF13649">
    <property type="entry name" value="Methyltransf_25"/>
    <property type="match status" value="1"/>
</dbReference>
<evidence type="ECO:0000313" key="4">
    <source>
        <dbReference type="EMBL" id="WTW60484.1"/>
    </source>
</evidence>
<evidence type="ECO:0000256" key="2">
    <source>
        <dbReference type="ARBA" id="ARBA00022679"/>
    </source>
</evidence>
<feature type="domain" description="Methyltransferase" evidence="3">
    <location>
        <begin position="54"/>
        <end position="150"/>
    </location>
</feature>
<dbReference type="InterPro" id="IPR041698">
    <property type="entry name" value="Methyltransf_25"/>
</dbReference>
<dbReference type="PANTHER" id="PTHR43861:SF1">
    <property type="entry name" value="TRANS-ACONITATE 2-METHYLTRANSFERASE"/>
    <property type="match status" value="1"/>
</dbReference>
<evidence type="ECO:0000256" key="1">
    <source>
        <dbReference type="ARBA" id="ARBA00022603"/>
    </source>
</evidence>
<gene>
    <name evidence="4" type="ORF">OG549_07440</name>
</gene>
<organism evidence="4">
    <name type="scientific">Streptomyces sp. NBC_00003</name>
    <dbReference type="NCBI Taxonomy" id="2903608"/>
    <lineage>
        <taxon>Bacteria</taxon>
        <taxon>Bacillati</taxon>
        <taxon>Actinomycetota</taxon>
        <taxon>Actinomycetes</taxon>
        <taxon>Kitasatosporales</taxon>
        <taxon>Streptomycetaceae</taxon>
        <taxon>Streptomyces</taxon>
    </lineage>
</organism>
<name>A0AAU2UZG0_9ACTN</name>
<sequence>MSVTSRYKDAWEGFWREAPDEQGAVFWDAEPALTAARHLAHFGARIDRPDLPLVDLGCGNGTQTRYLAARYPKVTGVDLSPAAVEHARSQDPDGEVEFEQLDATDSKAVHELHTRLGDANVYVRGVLHQCEPADRQPVADAIATLLGTHGRAFVVELAEAAKPVLMGLAQSPAGPPPKLRPVFAHGIAPGEVSDAALVELLTTAGLTVLAQGELPLTTTEYTADGRRIELPSRWLVVGPSGIEGPKAP</sequence>
<dbReference type="Gene3D" id="3.40.50.150">
    <property type="entry name" value="Vaccinia Virus protein VP39"/>
    <property type="match status" value="1"/>
</dbReference>
<dbReference type="SUPFAM" id="SSF53335">
    <property type="entry name" value="S-adenosyl-L-methionine-dependent methyltransferases"/>
    <property type="match status" value="1"/>
</dbReference>
<dbReference type="GO" id="GO:0017000">
    <property type="term" value="P:antibiotic biosynthetic process"/>
    <property type="evidence" value="ECO:0007669"/>
    <property type="project" value="UniProtKB-ARBA"/>
</dbReference>
<dbReference type="InterPro" id="IPR029063">
    <property type="entry name" value="SAM-dependent_MTases_sf"/>
</dbReference>
<dbReference type="GO" id="GO:0032259">
    <property type="term" value="P:methylation"/>
    <property type="evidence" value="ECO:0007669"/>
    <property type="project" value="UniProtKB-KW"/>
</dbReference>
<evidence type="ECO:0000259" key="3">
    <source>
        <dbReference type="Pfam" id="PF13649"/>
    </source>
</evidence>
<dbReference type="PANTHER" id="PTHR43861">
    <property type="entry name" value="TRANS-ACONITATE 2-METHYLTRANSFERASE-RELATED"/>
    <property type="match status" value="1"/>
</dbReference>
<dbReference type="GO" id="GO:0008168">
    <property type="term" value="F:methyltransferase activity"/>
    <property type="evidence" value="ECO:0007669"/>
    <property type="project" value="UniProtKB-KW"/>
</dbReference>
<keyword evidence="2" id="KW-0808">Transferase</keyword>
<protein>
    <submittedName>
        <fullName evidence="4">Class I SAM-dependent methyltransferase</fullName>
    </submittedName>
</protein>
<reference evidence="4" key="1">
    <citation type="submission" date="2022-10" db="EMBL/GenBank/DDBJ databases">
        <title>The complete genomes of actinobacterial strains from the NBC collection.</title>
        <authorList>
            <person name="Joergensen T.S."/>
            <person name="Alvarez Arevalo M."/>
            <person name="Sterndorff E.B."/>
            <person name="Faurdal D."/>
            <person name="Vuksanovic O."/>
            <person name="Mourched A.-S."/>
            <person name="Charusanti P."/>
            <person name="Shaw S."/>
            <person name="Blin K."/>
            <person name="Weber T."/>
        </authorList>
    </citation>
    <scope>NUCLEOTIDE SEQUENCE</scope>
    <source>
        <strain evidence="4">NBC_00003</strain>
    </source>
</reference>
<accession>A0AAU2UZG0</accession>
<dbReference type="AlphaFoldDB" id="A0AAU2UZG0"/>
<keyword evidence="1 4" id="KW-0489">Methyltransferase</keyword>
<dbReference type="CDD" id="cd02440">
    <property type="entry name" value="AdoMet_MTases"/>
    <property type="match status" value="1"/>
</dbReference>
<proteinExistence type="predicted"/>